<dbReference type="Proteomes" id="UP000248598">
    <property type="component" value="Chromosome 1"/>
</dbReference>
<dbReference type="EMBL" id="LS483426">
    <property type="protein sequence ID" value="SQH24817.1"/>
    <property type="molecule type" value="Genomic_DNA"/>
</dbReference>
<proteinExistence type="predicted"/>
<dbReference type="RefSeq" id="WP_003785600.1">
    <property type="nucleotide sequence ID" value="NZ_CP045141.1"/>
</dbReference>
<evidence type="ECO:0008006" key="3">
    <source>
        <dbReference type="Google" id="ProtNLM"/>
    </source>
</evidence>
<evidence type="ECO:0000313" key="2">
    <source>
        <dbReference type="Proteomes" id="UP000248598"/>
    </source>
</evidence>
<accession>A0AAX2J4U8</accession>
<dbReference type="GeneID" id="93262312"/>
<name>A0AAX2J4U8_KINKI</name>
<evidence type="ECO:0000313" key="1">
    <source>
        <dbReference type="EMBL" id="SQH24817.1"/>
    </source>
</evidence>
<gene>
    <name evidence="1" type="ORF">NCTC10529_01011</name>
</gene>
<organism evidence="1 2">
    <name type="scientific">Kingella kingae</name>
    <dbReference type="NCBI Taxonomy" id="504"/>
    <lineage>
        <taxon>Bacteria</taxon>
        <taxon>Pseudomonadati</taxon>
        <taxon>Pseudomonadota</taxon>
        <taxon>Betaproteobacteria</taxon>
        <taxon>Neisseriales</taxon>
        <taxon>Neisseriaceae</taxon>
        <taxon>Kingella</taxon>
    </lineage>
</organism>
<sequence>MSFFKKLFQNPSENETMQAAFVPNAEPELTVAKHSYELTPHNPAMQQIFKDSLTHFSDCQAIACVDILTRQLVAMEASATLPDDVLALVASATTDVFTVPTMLQVAEIFRANSGLQQERASFNEIIVTGNGTVYFLIRLPHHHHLVCVFSCNDDGNTFGMMLHEARAMIPQIEATL</sequence>
<dbReference type="AlphaFoldDB" id="A0AAX2J4U8"/>
<protein>
    <recommendedName>
        <fullName evidence="3">Roadblock/LC7 domain</fullName>
    </recommendedName>
</protein>
<reference evidence="1 2" key="1">
    <citation type="submission" date="2018-06" db="EMBL/GenBank/DDBJ databases">
        <authorList>
            <consortium name="Pathogen Informatics"/>
            <person name="Doyle S."/>
        </authorList>
    </citation>
    <scope>NUCLEOTIDE SEQUENCE [LARGE SCALE GENOMIC DNA]</scope>
    <source>
        <strain evidence="1 2">NCTC10529</strain>
    </source>
</reference>